<dbReference type="AlphaFoldDB" id="A0AAN6X602"/>
<dbReference type="EMBL" id="MU864044">
    <property type="protein sequence ID" value="KAK4194704.1"/>
    <property type="molecule type" value="Genomic_DNA"/>
</dbReference>
<protein>
    <submittedName>
        <fullName evidence="1">Uncharacterized protein</fullName>
    </submittedName>
</protein>
<gene>
    <name evidence="1" type="ORF">QBC40DRAFT_259735</name>
</gene>
<comment type="caution">
    <text evidence="1">The sequence shown here is derived from an EMBL/GenBank/DDBJ whole genome shotgun (WGS) entry which is preliminary data.</text>
</comment>
<keyword evidence="2" id="KW-1185">Reference proteome</keyword>
<organism evidence="1 2">
    <name type="scientific">Triangularia verruculosa</name>
    <dbReference type="NCBI Taxonomy" id="2587418"/>
    <lineage>
        <taxon>Eukaryota</taxon>
        <taxon>Fungi</taxon>
        <taxon>Dikarya</taxon>
        <taxon>Ascomycota</taxon>
        <taxon>Pezizomycotina</taxon>
        <taxon>Sordariomycetes</taxon>
        <taxon>Sordariomycetidae</taxon>
        <taxon>Sordariales</taxon>
        <taxon>Podosporaceae</taxon>
        <taxon>Triangularia</taxon>
    </lineage>
</organism>
<reference evidence="1" key="2">
    <citation type="submission" date="2023-05" db="EMBL/GenBank/DDBJ databases">
        <authorList>
            <consortium name="Lawrence Berkeley National Laboratory"/>
            <person name="Steindorff A."/>
            <person name="Hensen N."/>
            <person name="Bonometti L."/>
            <person name="Westerberg I."/>
            <person name="Brannstrom I.O."/>
            <person name="Guillou S."/>
            <person name="Cros-Aarteil S."/>
            <person name="Calhoun S."/>
            <person name="Haridas S."/>
            <person name="Kuo A."/>
            <person name="Mondo S."/>
            <person name="Pangilinan J."/>
            <person name="Riley R."/>
            <person name="Labutti K."/>
            <person name="Andreopoulos B."/>
            <person name="Lipzen A."/>
            <person name="Chen C."/>
            <person name="Yanf M."/>
            <person name="Daum C."/>
            <person name="Ng V."/>
            <person name="Clum A."/>
            <person name="Ohm R."/>
            <person name="Martin F."/>
            <person name="Silar P."/>
            <person name="Natvig D."/>
            <person name="Lalanne C."/>
            <person name="Gautier V."/>
            <person name="Ament-Velasquez S.L."/>
            <person name="Kruys A."/>
            <person name="Hutchinson M.I."/>
            <person name="Powell A.J."/>
            <person name="Barry K."/>
            <person name="Miller A.N."/>
            <person name="Grigoriev I.V."/>
            <person name="Debuchy R."/>
            <person name="Gladieux P."/>
            <person name="Thoren M.H."/>
            <person name="Johannesson H."/>
        </authorList>
    </citation>
    <scope>NUCLEOTIDE SEQUENCE</scope>
    <source>
        <strain evidence="1">CBS 315.58</strain>
    </source>
</reference>
<accession>A0AAN6X602</accession>
<dbReference type="Proteomes" id="UP001303160">
    <property type="component" value="Unassembled WGS sequence"/>
</dbReference>
<name>A0AAN6X602_9PEZI</name>
<evidence type="ECO:0000313" key="1">
    <source>
        <dbReference type="EMBL" id="KAK4194704.1"/>
    </source>
</evidence>
<sequence>MQWAAIQGHLKPGETLVPETLWDKLCRKLLESVPRLPLSRFERLWIPFADAISQSVQGSDPDPRFELLEKVLDMKRHHFELVSAFLRSFLTRAYGVGCEESLRGLITLRVLNNKIEDKESLEELLGKELWGKLGPLQMEAWYDDSMAGGGPRPASGFKVCHAAVEPVSTGKRKRGRMEEIWCSSWEAKRVKN</sequence>
<evidence type="ECO:0000313" key="2">
    <source>
        <dbReference type="Proteomes" id="UP001303160"/>
    </source>
</evidence>
<reference evidence="1" key="1">
    <citation type="journal article" date="2023" name="Mol. Phylogenet. Evol.">
        <title>Genome-scale phylogeny and comparative genomics of the fungal order Sordariales.</title>
        <authorList>
            <person name="Hensen N."/>
            <person name="Bonometti L."/>
            <person name="Westerberg I."/>
            <person name="Brannstrom I.O."/>
            <person name="Guillou S."/>
            <person name="Cros-Aarteil S."/>
            <person name="Calhoun S."/>
            <person name="Haridas S."/>
            <person name="Kuo A."/>
            <person name="Mondo S."/>
            <person name="Pangilinan J."/>
            <person name="Riley R."/>
            <person name="LaButti K."/>
            <person name="Andreopoulos B."/>
            <person name="Lipzen A."/>
            <person name="Chen C."/>
            <person name="Yan M."/>
            <person name="Daum C."/>
            <person name="Ng V."/>
            <person name="Clum A."/>
            <person name="Steindorff A."/>
            <person name="Ohm R.A."/>
            <person name="Martin F."/>
            <person name="Silar P."/>
            <person name="Natvig D.O."/>
            <person name="Lalanne C."/>
            <person name="Gautier V."/>
            <person name="Ament-Velasquez S.L."/>
            <person name="Kruys A."/>
            <person name="Hutchinson M.I."/>
            <person name="Powell A.J."/>
            <person name="Barry K."/>
            <person name="Miller A.N."/>
            <person name="Grigoriev I.V."/>
            <person name="Debuchy R."/>
            <person name="Gladieux P."/>
            <person name="Hiltunen Thoren M."/>
            <person name="Johannesson H."/>
        </authorList>
    </citation>
    <scope>NUCLEOTIDE SEQUENCE</scope>
    <source>
        <strain evidence="1">CBS 315.58</strain>
    </source>
</reference>
<proteinExistence type="predicted"/>